<dbReference type="SMART" id="SM00360">
    <property type="entry name" value="RRM"/>
    <property type="match status" value="2"/>
</dbReference>
<evidence type="ECO:0000256" key="2">
    <source>
        <dbReference type="SAM" id="MobiDB-lite"/>
    </source>
</evidence>
<reference evidence="4" key="2">
    <citation type="submission" date="2018-05" db="EMBL/GenBank/DDBJ databases">
        <title>OgluRS3 (Oryza glumaepatula Reference Sequence Version 3).</title>
        <authorList>
            <person name="Zhang J."/>
            <person name="Kudrna D."/>
            <person name="Lee S."/>
            <person name="Talag J."/>
            <person name="Welchert J."/>
            <person name="Wing R.A."/>
        </authorList>
    </citation>
    <scope>NUCLEOTIDE SEQUENCE [LARGE SCALE GENOMIC DNA]</scope>
</reference>
<dbReference type="Pfam" id="PF07145">
    <property type="entry name" value="PAM2"/>
    <property type="match status" value="1"/>
</dbReference>
<organism evidence="4">
    <name type="scientific">Oryza glumipatula</name>
    <dbReference type="NCBI Taxonomy" id="40148"/>
    <lineage>
        <taxon>Eukaryota</taxon>
        <taxon>Viridiplantae</taxon>
        <taxon>Streptophyta</taxon>
        <taxon>Embryophyta</taxon>
        <taxon>Tracheophyta</taxon>
        <taxon>Spermatophyta</taxon>
        <taxon>Magnoliopsida</taxon>
        <taxon>Liliopsida</taxon>
        <taxon>Poales</taxon>
        <taxon>Poaceae</taxon>
        <taxon>BOP clade</taxon>
        <taxon>Oryzoideae</taxon>
        <taxon>Oryzeae</taxon>
        <taxon>Oryzinae</taxon>
        <taxon>Oryza</taxon>
    </lineage>
</organism>
<dbReference type="eggNOG" id="KOG0118">
    <property type="taxonomic scope" value="Eukaryota"/>
</dbReference>
<reference evidence="4" key="1">
    <citation type="submission" date="2015-04" db="UniProtKB">
        <authorList>
            <consortium name="EnsemblPlants"/>
        </authorList>
    </citation>
    <scope>IDENTIFICATION</scope>
</reference>
<dbReference type="STRING" id="40148.A0A0E0B186"/>
<evidence type="ECO:0000313" key="5">
    <source>
        <dbReference type="Proteomes" id="UP000026961"/>
    </source>
</evidence>
<feature type="region of interest" description="Disordered" evidence="2">
    <location>
        <begin position="110"/>
        <end position="145"/>
    </location>
</feature>
<evidence type="ECO:0000313" key="4">
    <source>
        <dbReference type="EnsemblPlants" id="OGLUM09G05780.1"/>
    </source>
</evidence>
<dbReference type="Gene3D" id="3.30.70.330">
    <property type="match status" value="2"/>
</dbReference>
<evidence type="ECO:0000259" key="3">
    <source>
        <dbReference type="PROSITE" id="PS50102"/>
    </source>
</evidence>
<name>A0A0E0B186_9ORYZ</name>
<dbReference type="SUPFAM" id="SSF54928">
    <property type="entry name" value="RNA-binding domain, RBD"/>
    <property type="match status" value="2"/>
</dbReference>
<feature type="domain" description="RRM" evidence="3">
    <location>
        <begin position="258"/>
        <end position="334"/>
    </location>
</feature>
<dbReference type="Proteomes" id="UP000026961">
    <property type="component" value="Chromosome 9"/>
</dbReference>
<dbReference type="GO" id="GO:0003723">
    <property type="term" value="F:RNA binding"/>
    <property type="evidence" value="ECO:0007669"/>
    <property type="project" value="UniProtKB-UniRule"/>
</dbReference>
<dbReference type="PANTHER" id="PTHR32343:SF83">
    <property type="entry name" value="OS09G0314500 PROTEIN"/>
    <property type="match status" value="1"/>
</dbReference>
<dbReference type="Gramene" id="OGLUM09G05780.1">
    <property type="protein sequence ID" value="OGLUM09G05780.1"/>
    <property type="gene ID" value="OGLUM09G05780"/>
</dbReference>
<dbReference type="InterPro" id="IPR000504">
    <property type="entry name" value="RRM_dom"/>
</dbReference>
<dbReference type="PANTHER" id="PTHR32343">
    <property type="entry name" value="SERINE/ARGININE-RICH SPLICING FACTOR"/>
    <property type="match status" value="1"/>
</dbReference>
<dbReference type="HOGENOM" id="CLU_042473_0_0_1"/>
<dbReference type="InterPro" id="IPR035979">
    <property type="entry name" value="RBD_domain_sf"/>
</dbReference>
<keyword evidence="1" id="KW-0694">RNA-binding</keyword>
<accession>A0A0E0B186</accession>
<dbReference type="PROSITE" id="PS50102">
    <property type="entry name" value="RRM"/>
    <property type="match status" value="2"/>
</dbReference>
<feature type="domain" description="RRM" evidence="3">
    <location>
        <begin position="160"/>
        <end position="236"/>
    </location>
</feature>
<dbReference type="Pfam" id="PF00076">
    <property type="entry name" value="RRM_1"/>
    <property type="match status" value="2"/>
</dbReference>
<dbReference type="InterPro" id="IPR012677">
    <property type="entry name" value="Nucleotide-bd_a/b_plait_sf"/>
</dbReference>
<sequence length="353" mass="38898">MEVMGAEEARTSRVVVAAAGRSLNPNAKEFVPRWHRHAATADDDDAARRTKLSADAPEFVYEGFWRGVDGLTGYGYGYGDGHDGAPEELVVVVSERLNPDAPEFTAAASIRRRRSPGSGNGISSTRHWSRRGSRNFSRQGRSAPFSSRVRRAQKEEFVRRTIFVSDIDHTVTEDMLAELFGSYCSVVVDCRICGDHSSGLRFAFIEFQDESDAYAALDLDGYVLGICPLRVSPSKTAIMPVNPSFLPQSEAEREMCSRTIYCTNIDKSVNVTDLKYFCEEHFGQVFRLKLLGDDGHPTRIAFIEFAEVDGAINALNSSGIFASGQPIRVCPSKTPIRSVASYYSTSANTMTSN</sequence>
<dbReference type="InterPro" id="IPR009818">
    <property type="entry name" value="PAM2_motif"/>
</dbReference>
<dbReference type="AlphaFoldDB" id="A0A0E0B186"/>
<proteinExistence type="predicted"/>
<dbReference type="EnsemblPlants" id="OGLUM09G05780.1">
    <property type="protein sequence ID" value="OGLUM09G05780.1"/>
    <property type="gene ID" value="OGLUM09G05780"/>
</dbReference>
<keyword evidence="5" id="KW-1185">Reference proteome</keyword>
<evidence type="ECO:0000256" key="1">
    <source>
        <dbReference type="PROSITE-ProRule" id="PRU00176"/>
    </source>
</evidence>
<protein>
    <recommendedName>
        <fullName evidence="3">RRM domain-containing protein</fullName>
    </recommendedName>
</protein>